<evidence type="ECO:0000256" key="1">
    <source>
        <dbReference type="ARBA" id="ARBA00009431"/>
    </source>
</evidence>
<feature type="non-terminal residue" evidence="6">
    <location>
        <position position="230"/>
    </location>
</feature>
<dbReference type="OMA" id="AMDCESR"/>
<dbReference type="Proteomes" id="UP000553632">
    <property type="component" value="Unassembled WGS sequence"/>
</dbReference>
<dbReference type="InterPro" id="IPR001563">
    <property type="entry name" value="Peptidase_S10"/>
</dbReference>
<dbReference type="GO" id="GO:0006508">
    <property type="term" value="P:proteolysis"/>
    <property type="evidence" value="ECO:0007669"/>
    <property type="project" value="UniProtKB-KW"/>
</dbReference>
<reference evidence="6 7" key="1">
    <citation type="submission" date="2020-04" db="EMBL/GenBank/DDBJ databases">
        <title>Perkinsus olseni comparative genomics.</title>
        <authorList>
            <person name="Bogema D.R."/>
        </authorList>
    </citation>
    <scope>NUCLEOTIDE SEQUENCE [LARGE SCALE GENOMIC DNA]</scope>
    <source>
        <strain evidence="6 7">ATCC PRA-207</strain>
    </source>
</reference>
<dbReference type="Pfam" id="PF00450">
    <property type="entry name" value="Peptidase_S10"/>
    <property type="match status" value="1"/>
</dbReference>
<evidence type="ECO:0000256" key="5">
    <source>
        <dbReference type="ARBA" id="ARBA00023180"/>
    </source>
</evidence>
<evidence type="ECO:0000256" key="3">
    <source>
        <dbReference type="ARBA" id="ARBA00022670"/>
    </source>
</evidence>
<keyword evidence="4" id="KW-0378">Hydrolase</keyword>
<proteinExistence type="inferred from homology"/>
<keyword evidence="3" id="KW-0645">Protease</keyword>
<dbReference type="EMBL" id="JABANO010027873">
    <property type="protein sequence ID" value="KAF4716129.1"/>
    <property type="molecule type" value="Genomic_DNA"/>
</dbReference>
<evidence type="ECO:0000313" key="7">
    <source>
        <dbReference type="Proteomes" id="UP000553632"/>
    </source>
</evidence>
<dbReference type="AlphaFoldDB" id="A0A7J6R5H8"/>
<feature type="non-terminal residue" evidence="6">
    <location>
        <position position="1"/>
    </location>
</feature>
<evidence type="ECO:0000256" key="2">
    <source>
        <dbReference type="ARBA" id="ARBA00022645"/>
    </source>
</evidence>
<name>A0A7J6R5H8_PEROL</name>
<evidence type="ECO:0000313" key="6">
    <source>
        <dbReference type="EMBL" id="KAF4716129.1"/>
    </source>
</evidence>
<evidence type="ECO:0000256" key="4">
    <source>
        <dbReference type="ARBA" id="ARBA00022801"/>
    </source>
</evidence>
<dbReference type="PANTHER" id="PTHR11802">
    <property type="entry name" value="SERINE PROTEASE FAMILY S10 SERINE CARBOXYPEPTIDASE"/>
    <property type="match status" value="1"/>
</dbReference>
<dbReference type="InterPro" id="IPR029058">
    <property type="entry name" value="AB_hydrolase_fold"/>
</dbReference>
<keyword evidence="7" id="KW-1185">Reference proteome</keyword>
<accession>A0A7J6R5H8</accession>
<keyword evidence="2" id="KW-0121">Carboxypeptidase</keyword>
<dbReference type="SUPFAM" id="SSF53474">
    <property type="entry name" value="alpha/beta-Hydrolases"/>
    <property type="match status" value="1"/>
</dbReference>
<organism evidence="6 7">
    <name type="scientific">Perkinsus olseni</name>
    <name type="common">Perkinsus atlanticus</name>
    <dbReference type="NCBI Taxonomy" id="32597"/>
    <lineage>
        <taxon>Eukaryota</taxon>
        <taxon>Sar</taxon>
        <taxon>Alveolata</taxon>
        <taxon>Perkinsozoa</taxon>
        <taxon>Perkinsea</taxon>
        <taxon>Perkinsida</taxon>
        <taxon>Perkinsidae</taxon>
        <taxon>Perkinsus</taxon>
    </lineage>
</organism>
<protein>
    <submittedName>
        <fullName evidence="6">Uncharacterized protein</fullName>
    </submittedName>
</protein>
<dbReference type="Gene3D" id="3.40.50.1820">
    <property type="entry name" value="alpha/beta hydrolase"/>
    <property type="match status" value="1"/>
</dbReference>
<comment type="similarity">
    <text evidence="1">Belongs to the peptidase S10 family.</text>
</comment>
<comment type="caution">
    <text evidence="6">The sequence shown here is derived from an EMBL/GenBank/DDBJ whole genome shotgun (WGS) entry which is preliminary data.</text>
</comment>
<dbReference type="GO" id="GO:0004185">
    <property type="term" value="F:serine-type carboxypeptidase activity"/>
    <property type="evidence" value="ECO:0007669"/>
    <property type="project" value="InterPro"/>
</dbReference>
<sequence length="230" mass="24657">GITYSVHNMKICITAVLGLYRATLDDAASPPRDDGGLRGVSEEPGKLRVHEFAAGPILGGICDETVRQLYGYLPGKGDTELFYWFFESRNNPGSSPTVIYFRGGPGASSLTSALSGNGGPCIVNDFGKSTSINEYSWNTAANVMYIDQPAGVGFSKGPIPKTSEEAAESTYLVIDQFFRLRPEYNTRIFLAGGSYAGHFIPPLAAKLKQRGSVVRLQGILLGNPSIAPEI</sequence>
<gene>
    <name evidence="6" type="ORF">FOZ63_012290</name>
</gene>
<dbReference type="PANTHER" id="PTHR11802:SF113">
    <property type="entry name" value="SERINE CARBOXYPEPTIDASE CTSA-4.1"/>
    <property type="match status" value="1"/>
</dbReference>
<dbReference type="PRINTS" id="PR00724">
    <property type="entry name" value="CRBOXYPTASEC"/>
</dbReference>
<keyword evidence="5" id="KW-0325">Glycoprotein</keyword>